<evidence type="ECO:0000256" key="8">
    <source>
        <dbReference type="ARBA" id="ARBA00023128"/>
    </source>
</evidence>
<reference evidence="10 11" key="1">
    <citation type="submission" date="2013-11" db="EMBL/GenBank/DDBJ databases">
        <title>Opisthorchis viverrini - life in the bile duct.</title>
        <authorList>
            <person name="Young N.D."/>
            <person name="Nagarajan N."/>
            <person name="Lin S.J."/>
            <person name="Korhonen P.K."/>
            <person name="Jex A.R."/>
            <person name="Hall R.S."/>
            <person name="Safavi-Hemami H."/>
            <person name="Kaewkong W."/>
            <person name="Bertrand D."/>
            <person name="Gao S."/>
            <person name="Seet Q."/>
            <person name="Wongkham S."/>
            <person name="Teh B.T."/>
            <person name="Wongkham C."/>
            <person name="Intapan P.M."/>
            <person name="Maleewong W."/>
            <person name="Yang X."/>
            <person name="Hu M."/>
            <person name="Wang Z."/>
            <person name="Hofmann A."/>
            <person name="Sternberg P.W."/>
            <person name="Tan P."/>
            <person name="Wang J."/>
            <person name="Gasser R.B."/>
        </authorList>
    </citation>
    <scope>NUCLEOTIDE SEQUENCE [LARGE SCALE GENOMIC DNA]</scope>
</reference>
<dbReference type="GO" id="GO:0015078">
    <property type="term" value="F:proton transmembrane transporter activity"/>
    <property type="evidence" value="ECO:0007669"/>
    <property type="project" value="InterPro"/>
</dbReference>
<keyword evidence="7" id="KW-0406">Ion transport</keyword>
<dbReference type="SUPFAM" id="SSF111357">
    <property type="entry name" value="Mitochondrial ATP synthase coupling factor 6"/>
    <property type="match status" value="1"/>
</dbReference>
<dbReference type="EMBL" id="KL596957">
    <property type="protein sequence ID" value="KER21562.1"/>
    <property type="molecule type" value="Genomic_DNA"/>
</dbReference>
<dbReference type="InterPro" id="IPR036204">
    <property type="entry name" value="ATP_synth_f6_sf_mt"/>
</dbReference>
<gene>
    <name evidence="10" type="ORF">T265_10133</name>
</gene>
<dbReference type="GO" id="GO:0045259">
    <property type="term" value="C:proton-transporting ATP synthase complex"/>
    <property type="evidence" value="ECO:0007669"/>
    <property type="project" value="UniProtKB-KW"/>
</dbReference>
<keyword evidence="8" id="KW-0496">Mitochondrion</keyword>
<dbReference type="GeneID" id="20324301"/>
<organism evidence="10 11">
    <name type="scientific">Opisthorchis viverrini</name>
    <name type="common">Southeast Asian liver fluke</name>
    <dbReference type="NCBI Taxonomy" id="6198"/>
    <lineage>
        <taxon>Eukaryota</taxon>
        <taxon>Metazoa</taxon>
        <taxon>Spiralia</taxon>
        <taxon>Lophotrochozoa</taxon>
        <taxon>Platyhelminthes</taxon>
        <taxon>Trematoda</taxon>
        <taxon>Digenea</taxon>
        <taxon>Opisthorchiida</taxon>
        <taxon>Opisthorchiata</taxon>
        <taxon>Opisthorchiidae</taxon>
        <taxon>Opisthorchis</taxon>
    </lineage>
</organism>
<dbReference type="InterPro" id="IPR008387">
    <property type="entry name" value="ATP_synth_f6_mt"/>
</dbReference>
<keyword evidence="4" id="KW-0138">CF(0)</keyword>
<evidence type="ECO:0000256" key="2">
    <source>
        <dbReference type="ARBA" id="ARBA00007346"/>
    </source>
</evidence>
<evidence type="ECO:0000256" key="4">
    <source>
        <dbReference type="ARBA" id="ARBA00022547"/>
    </source>
</evidence>
<comment type="subcellular location">
    <subcellularLocation>
        <location evidence="1">Mitochondrion inner membrane</location>
    </subcellularLocation>
</comment>
<dbReference type="AlphaFoldDB" id="A0A074Z7J5"/>
<evidence type="ECO:0000313" key="11">
    <source>
        <dbReference type="Proteomes" id="UP000054324"/>
    </source>
</evidence>
<dbReference type="OrthoDB" id="8902296at2759"/>
<dbReference type="Proteomes" id="UP000054324">
    <property type="component" value="Unassembled WGS sequence"/>
</dbReference>
<dbReference type="CTD" id="20324301"/>
<name>A0A074Z7J5_OPIVI</name>
<evidence type="ECO:0000256" key="5">
    <source>
        <dbReference type="ARBA" id="ARBA00022781"/>
    </source>
</evidence>
<protein>
    <submittedName>
        <fullName evidence="10">Uncharacterized protein</fullName>
    </submittedName>
</protein>
<dbReference type="GO" id="GO:0015986">
    <property type="term" value="P:proton motive force-driven ATP synthesis"/>
    <property type="evidence" value="ECO:0007669"/>
    <property type="project" value="InterPro"/>
</dbReference>
<keyword evidence="3" id="KW-0813">Transport</keyword>
<dbReference type="PANTHER" id="PTHR12441:SF10">
    <property type="entry name" value="ATP SYNTHASE-COUPLING FACTOR 6, MITOCHONDRIAL"/>
    <property type="match status" value="1"/>
</dbReference>
<dbReference type="GO" id="GO:0005743">
    <property type="term" value="C:mitochondrial inner membrane"/>
    <property type="evidence" value="ECO:0007669"/>
    <property type="project" value="UniProtKB-SubCell"/>
</dbReference>
<proteinExistence type="inferred from homology"/>
<evidence type="ECO:0000256" key="6">
    <source>
        <dbReference type="ARBA" id="ARBA00022792"/>
    </source>
</evidence>
<dbReference type="STRING" id="6198.A0A074Z7J5"/>
<dbReference type="FunFam" id="1.10.246.110:FF:000001">
    <property type="entry name" value="ATP synthase-coupling factor 6, mitochondrial"/>
    <property type="match status" value="1"/>
</dbReference>
<dbReference type="RefSeq" id="XP_009174676.1">
    <property type="nucleotide sequence ID" value="XM_009176412.1"/>
</dbReference>
<keyword evidence="6" id="KW-0999">Mitochondrion inner membrane</keyword>
<sequence>MKAKNSTPLSSNVYVPRMNAGILLRPCMWLPLCRTVTTKAPAATQLDAIQKAFVAKIQEYNQKSKTAEMGLANATPAELKELSDMLAKIDKIFGATGQDMTQFPSFKFDPPKLVHPHSAVAVNFPEETVVSETDDKPKDDKFILTI</sequence>
<keyword evidence="9" id="KW-0472">Membrane</keyword>
<dbReference type="PANTHER" id="PTHR12441">
    <property type="entry name" value="ATP SYNTHASE COUPLING FACTOR 6, MITOCHONDRIAL"/>
    <property type="match status" value="1"/>
</dbReference>
<accession>A0A074Z7J5</accession>
<keyword evidence="11" id="KW-1185">Reference proteome</keyword>
<dbReference type="KEGG" id="ovi:T265_10133"/>
<dbReference type="Pfam" id="PF05511">
    <property type="entry name" value="ATP-synt_F6"/>
    <property type="match status" value="1"/>
</dbReference>
<evidence type="ECO:0000256" key="1">
    <source>
        <dbReference type="ARBA" id="ARBA00004273"/>
    </source>
</evidence>
<comment type="similarity">
    <text evidence="2">Belongs to the eukaryotic ATPase subunit F6 family.</text>
</comment>
<dbReference type="Gene3D" id="1.10.246.110">
    <property type="entry name" value="Mitochondrial ATP synthase-coupling factor 6"/>
    <property type="match status" value="1"/>
</dbReference>
<evidence type="ECO:0000256" key="9">
    <source>
        <dbReference type="ARBA" id="ARBA00023136"/>
    </source>
</evidence>
<evidence type="ECO:0000256" key="3">
    <source>
        <dbReference type="ARBA" id="ARBA00022448"/>
    </source>
</evidence>
<evidence type="ECO:0000256" key="7">
    <source>
        <dbReference type="ARBA" id="ARBA00023065"/>
    </source>
</evidence>
<evidence type="ECO:0000313" key="10">
    <source>
        <dbReference type="EMBL" id="KER21562.1"/>
    </source>
</evidence>
<keyword evidence="5" id="KW-0375">Hydrogen ion transport</keyword>